<feature type="coiled-coil region" evidence="2">
    <location>
        <begin position="118"/>
        <end position="171"/>
    </location>
</feature>
<evidence type="ECO:0000313" key="5">
    <source>
        <dbReference type="EMBL" id="CAF1247342.1"/>
    </source>
</evidence>
<reference evidence="5" key="1">
    <citation type="submission" date="2021-02" db="EMBL/GenBank/DDBJ databases">
        <authorList>
            <person name="Nowell W R."/>
        </authorList>
    </citation>
    <scope>NUCLEOTIDE SEQUENCE</scope>
</reference>
<keyword evidence="1" id="KW-0479">Metal-binding</keyword>
<dbReference type="GO" id="GO:0008270">
    <property type="term" value="F:zinc ion binding"/>
    <property type="evidence" value="ECO:0007669"/>
    <property type="project" value="UniProtKB-KW"/>
</dbReference>
<dbReference type="GO" id="GO:0005164">
    <property type="term" value="F:tumor necrosis factor receptor binding"/>
    <property type="evidence" value="ECO:0007669"/>
    <property type="project" value="TreeGrafter"/>
</dbReference>
<dbReference type="PROSITE" id="PS50119">
    <property type="entry name" value="ZF_BBOX"/>
    <property type="match status" value="1"/>
</dbReference>
<dbReference type="GO" id="GO:0051865">
    <property type="term" value="P:protein autoubiquitination"/>
    <property type="evidence" value="ECO:0007669"/>
    <property type="project" value="TreeGrafter"/>
</dbReference>
<dbReference type="InterPro" id="IPR053003">
    <property type="entry name" value="TRIM_RBCC_E3_ubiq-ligases"/>
</dbReference>
<sequence length="474" mass="56625">MNIFNRKLTKRNEFIKLAWLSDHLKQINERTNEPERMKMHECSQHAKQQLCIYCSTCSKAICAQCILPMFDGEHIHHTHSRLDAAQQRLLVAIKEQEKNVQSDLDQLEKCIQIKGSIIDQIKTRRKESLNELEEFQTKIKTEIESEAMKYLKKFQDEQKSLIDERNAYKQKQAMLKKAITSCNQIELFKQEQKIFQRLSQRPKVPKVEKVDLSDDIGGSPLALPWQIGEFVVEQFSVKYRNRELMSSPSILLDHNQYWSLIIYPNGKDLRTDFYFSVMFNLNKGAPQLIGYNLFVELIHRHHDDSKHNYVLKSIRWFKEGQSNGFDQHYKLNNLSIDEFLNPEKDSIKFRFKLRPLSIFEERKLFQWQIESDNENKTKQNQAMKKIEDELANLRQDDRKRRQIIKDQQTEIQKMERYNSEFKRKRTQSNGDSRDDLNNQEDRRFNDVNIVNRNFSDAFKRCLRRNNALCTYNIE</sequence>
<dbReference type="GO" id="GO:0006513">
    <property type="term" value="P:protein monoubiquitination"/>
    <property type="evidence" value="ECO:0007669"/>
    <property type="project" value="TreeGrafter"/>
</dbReference>
<dbReference type="SUPFAM" id="SSF49599">
    <property type="entry name" value="TRAF domain-like"/>
    <property type="match status" value="1"/>
</dbReference>
<name>A0A814ZRU4_9BILA</name>
<evidence type="ECO:0000256" key="1">
    <source>
        <dbReference type="PROSITE-ProRule" id="PRU00024"/>
    </source>
</evidence>
<evidence type="ECO:0000313" key="6">
    <source>
        <dbReference type="Proteomes" id="UP000663882"/>
    </source>
</evidence>
<feature type="domain" description="B box-type" evidence="4">
    <location>
        <begin position="37"/>
        <end position="82"/>
    </location>
</feature>
<keyword evidence="2" id="KW-0175">Coiled coil</keyword>
<dbReference type="InterPro" id="IPR000315">
    <property type="entry name" value="Znf_B-box"/>
</dbReference>
<organism evidence="5 6">
    <name type="scientific">Rotaria sordida</name>
    <dbReference type="NCBI Taxonomy" id="392033"/>
    <lineage>
        <taxon>Eukaryota</taxon>
        <taxon>Metazoa</taxon>
        <taxon>Spiralia</taxon>
        <taxon>Gnathifera</taxon>
        <taxon>Rotifera</taxon>
        <taxon>Eurotatoria</taxon>
        <taxon>Bdelloidea</taxon>
        <taxon>Philodinida</taxon>
        <taxon>Philodinidae</taxon>
        <taxon>Rotaria</taxon>
    </lineage>
</organism>
<dbReference type="OrthoDB" id="10084710at2759"/>
<dbReference type="SUPFAM" id="SSF57845">
    <property type="entry name" value="B-box zinc-binding domain"/>
    <property type="match status" value="1"/>
</dbReference>
<dbReference type="Proteomes" id="UP000663882">
    <property type="component" value="Unassembled WGS sequence"/>
</dbReference>
<dbReference type="GO" id="GO:0070842">
    <property type="term" value="P:aggresome assembly"/>
    <property type="evidence" value="ECO:0007669"/>
    <property type="project" value="TreeGrafter"/>
</dbReference>
<proteinExistence type="predicted"/>
<dbReference type="PANTHER" id="PTHR36754:SF2">
    <property type="entry name" value="E3 UBIQUITIN-PROTEIN LIGASE TRIM37"/>
    <property type="match status" value="1"/>
</dbReference>
<feature type="region of interest" description="Disordered" evidence="3">
    <location>
        <begin position="414"/>
        <end position="439"/>
    </location>
</feature>
<dbReference type="EMBL" id="CAJNOO010002223">
    <property type="protein sequence ID" value="CAF1247342.1"/>
    <property type="molecule type" value="Genomic_DNA"/>
</dbReference>
<comment type="caution">
    <text evidence="5">The sequence shown here is derived from an EMBL/GenBank/DDBJ whole genome shotgun (WGS) entry which is preliminary data.</text>
</comment>
<evidence type="ECO:0000256" key="3">
    <source>
        <dbReference type="SAM" id="MobiDB-lite"/>
    </source>
</evidence>
<dbReference type="GO" id="GO:0031625">
    <property type="term" value="F:ubiquitin protein ligase binding"/>
    <property type="evidence" value="ECO:0007669"/>
    <property type="project" value="TreeGrafter"/>
</dbReference>
<dbReference type="Gene3D" id="2.60.210.10">
    <property type="entry name" value="Apoptosis, Tumor Necrosis Factor Receptor Associated Protein 2, Chain A"/>
    <property type="match status" value="1"/>
</dbReference>
<evidence type="ECO:0000256" key="2">
    <source>
        <dbReference type="SAM" id="Coils"/>
    </source>
</evidence>
<dbReference type="AlphaFoldDB" id="A0A814ZRU4"/>
<keyword evidence="1" id="KW-0863">Zinc-finger</keyword>
<gene>
    <name evidence="5" type="ORF">RFH988_LOCUS26990</name>
</gene>
<protein>
    <recommendedName>
        <fullName evidence="4">B box-type domain-containing protein</fullName>
    </recommendedName>
</protein>
<dbReference type="GO" id="GO:0005778">
    <property type="term" value="C:peroxisomal membrane"/>
    <property type="evidence" value="ECO:0007669"/>
    <property type="project" value="TreeGrafter"/>
</dbReference>
<dbReference type="Gene3D" id="3.30.160.60">
    <property type="entry name" value="Classic Zinc Finger"/>
    <property type="match status" value="1"/>
</dbReference>
<dbReference type="PANTHER" id="PTHR36754">
    <property type="entry name" value="E3 UBIQUITIN-PROTEIN LIGASE TRIM37"/>
    <property type="match status" value="1"/>
</dbReference>
<keyword evidence="1" id="KW-0862">Zinc</keyword>
<dbReference type="GO" id="GO:0061630">
    <property type="term" value="F:ubiquitin protein ligase activity"/>
    <property type="evidence" value="ECO:0007669"/>
    <property type="project" value="TreeGrafter"/>
</dbReference>
<evidence type="ECO:0000259" key="4">
    <source>
        <dbReference type="PROSITE" id="PS50119"/>
    </source>
</evidence>
<accession>A0A814ZRU4</accession>
<dbReference type="GO" id="GO:0016235">
    <property type="term" value="C:aggresome"/>
    <property type="evidence" value="ECO:0007669"/>
    <property type="project" value="TreeGrafter"/>
</dbReference>
<dbReference type="InterPro" id="IPR008974">
    <property type="entry name" value="TRAF-like"/>
</dbReference>